<dbReference type="PANTHER" id="PTHR21250">
    <property type="entry name" value="PRE-RRNA-PROCESSING PROTEIN TSR2 HOMOLOG"/>
    <property type="match status" value="1"/>
</dbReference>
<keyword evidence="5" id="KW-1185">Reference proteome</keyword>
<dbReference type="RefSeq" id="XP_067920670.1">
    <property type="nucleotide sequence ID" value="XM_068067353.1"/>
</dbReference>
<name>A0A2C6KQW4_9APIC</name>
<dbReference type="GO" id="GO:0006364">
    <property type="term" value="P:rRNA processing"/>
    <property type="evidence" value="ECO:0007669"/>
    <property type="project" value="UniProtKB-KW"/>
</dbReference>
<comment type="caution">
    <text evidence="4">The sequence shown here is derived from an EMBL/GenBank/DDBJ whole genome shotgun (WGS) entry which is preliminary data.</text>
</comment>
<evidence type="ECO:0000313" key="4">
    <source>
        <dbReference type="EMBL" id="PHJ18968.1"/>
    </source>
</evidence>
<dbReference type="GeneID" id="94430564"/>
<organism evidence="4 5">
    <name type="scientific">Cystoisospora suis</name>
    <dbReference type="NCBI Taxonomy" id="483139"/>
    <lineage>
        <taxon>Eukaryota</taxon>
        <taxon>Sar</taxon>
        <taxon>Alveolata</taxon>
        <taxon>Apicomplexa</taxon>
        <taxon>Conoidasida</taxon>
        <taxon>Coccidia</taxon>
        <taxon>Eucoccidiorida</taxon>
        <taxon>Eimeriorina</taxon>
        <taxon>Sarcocystidae</taxon>
        <taxon>Cystoisospora</taxon>
    </lineage>
</organism>
<dbReference type="InterPro" id="IPR019398">
    <property type="entry name" value="Pre-rRNA_process_TSR2"/>
</dbReference>
<sequence length="190" mass="20600">MASSPEKEEMFKRAVARVLSQWTLLNLAVEHGWGGRGPQRRRQELYEWIIQTFLTSRVKSAWLASELSVKLEDLFHVIAEDESDIEVAELLVELYETTHRGDFTLATQVMQTHAGASTAASIEATAPGMSHTGSGEGGEGSFSTRDASDAECDMEEGNEEDDLADLMAGASVHPVGCEEPQGPGKFAAIS</sequence>
<dbReference type="EMBL" id="MIGC01003744">
    <property type="protein sequence ID" value="PHJ18968.1"/>
    <property type="molecule type" value="Genomic_DNA"/>
</dbReference>
<dbReference type="OrthoDB" id="263560at2759"/>
<feature type="compositionally biased region" description="Acidic residues" evidence="3">
    <location>
        <begin position="149"/>
        <end position="159"/>
    </location>
</feature>
<evidence type="ECO:0000256" key="1">
    <source>
        <dbReference type="ARBA" id="ARBA00006524"/>
    </source>
</evidence>
<evidence type="ECO:0000313" key="5">
    <source>
        <dbReference type="Proteomes" id="UP000221165"/>
    </source>
</evidence>
<dbReference type="Pfam" id="PF10273">
    <property type="entry name" value="WGG"/>
    <property type="match status" value="1"/>
</dbReference>
<dbReference type="VEuPathDB" id="ToxoDB:CSUI_007203"/>
<comment type="similarity">
    <text evidence="1">Belongs to the TSR2 family.</text>
</comment>
<dbReference type="AlphaFoldDB" id="A0A2C6KQW4"/>
<feature type="region of interest" description="Disordered" evidence="3">
    <location>
        <begin position="126"/>
        <end position="159"/>
    </location>
</feature>
<gene>
    <name evidence="4" type="ORF">CSUI_007203</name>
</gene>
<evidence type="ECO:0000256" key="3">
    <source>
        <dbReference type="SAM" id="MobiDB-lite"/>
    </source>
</evidence>
<protein>
    <submittedName>
        <fullName evidence="4">Pre-rrna-processing protein tsr2</fullName>
    </submittedName>
</protein>
<keyword evidence="2" id="KW-0698">rRNA processing</keyword>
<dbReference type="Proteomes" id="UP000221165">
    <property type="component" value="Unassembled WGS sequence"/>
</dbReference>
<evidence type="ECO:0000256" key="2">
    <source>
        <dbReference type="ARBA" id="ARBA00022552"/>
    </source>
</evidence>
<reference evidence="4 5" key="1">
    <citation type="journal article" date="2017" name="Int. J. Parasitol.">
        <title>The genome of the protozoan parasite Cystoisospora suis and a reverse vaccinology approach to identify vaccine candidates.</title>
        <authorList>
            <person name="Palmieri N."/>
            <person name="Shrestha A."/>
            <person name="Ruttkowski B."/>
            <person name="Beck T."/>
            <person name="Vogl C."/>
            <person name="Tomley F."/>
            <person name="Blake D.P."/>
            <person name="Joachim A."/>
        </authorList>
    </citation>
    <scope>NUCLEOTIDE SEQUENCE [LARGE SCALE GENOMIC DNA]</scope>
    <source>
        <strain evidence="4 5">Wien I</strain>
    </source>
</reference>
<proteinExistence type="inferred from homology"/>
<accession>A0A2C6KQW4</accession>